<keyword evidence="3" id="KW-1185">Reference proteome</keyword>
<reference evidence="2 3" key="1">
    <citation type="submission" date="2020-08" db="EMBL/GenBank/DDBJ databases">
        <title>A novel species.</title>
        <authorList>
            <person name="Gao J."/>
        </authorList>
    </citation>
    <scope>NUCLEOTIDE SEQUENCE [LARGE SCALE GENOMIC DNA]</scope>
    <source>
        <strain evidence="2 3">CRPJ-33</strain>
    </source>
</reference>
<dbReference type="KEGG" id="sgj:IAG43_24965"/>
<accession>A0A7H0HZ90</accession>
<keyword evidence="1" id="KW-1133">Transmembrane helix</keyword>
<name>A0A7H0HZ90_9ACTN</name>
<evidence type="ECO:0000313" key="2">
    <source>
        <dbReference type="EMBL" id="QNP65856.1"/>
    </source>
</evidence>
<protein>
    <submittedName>
        <fullName evidence="2">Uncharacterized protein</fullName>
    </submittedName>
</protein>
<feature type="transmembrane region" description="Helical" evidence="1">
    <location>
        <begin position="35"/>
        <end position="54"/>
    </location>
</feature>
<organism evidence="2 3">
    <name type="scientific">Streptomyces genisteinicus</name>
    <dbReference type="NCBI Taxonomy" id="2768068"/>
    <lineage>
        <taxon>Bacteria</taxon>
        <taxon>Bacillati</taxon>
        <taxon>Actinomycetota</taxon>
        <taxon>Actinomycetes</taxon>
        <taxon>Kitasatosporales</taxon>
        <taxon>Streptomycetaceae</taxon>
        <taxon>Streptomyces</taxon>
    </lineage>
</organism>
<evidence type="ECO:0000313" key="3">
    <source>
        <dbReference type="Proteomes" id="UP000516230"/>
    </source>
</evidence>
<dbReference type="AlphaFoldDB" id="A0A7H0HZ90"/>
<dbReference type="Proteomes" id="UP000516230">
    <property type="component" value="Chromosome"/>
</dbReference>
<gene>
    <name evidence="2" type="ORF">IAG43_24965</name>
</gene>
<keyword evidence="1" id="KW-0472">Membrane</keyword>
<keyword evidence="1" id="KW-0812">Transmembrane</keyword>
<dbReference type="EMBL" id="CP060825">
    <property type="protein sequence ID" value="QNP65856.1"/>
    <property type="molecule type" value="Genomic_DNA"/>
</dbReference>
<evidence type="ECO:0000256" key="1">
    <source>
        <dbReference type="SAM" id="Phobius"/>
    </source>
</evidence>
<proteinExistence type="predicted"/>
<sequence>MLYPGRQRTLAPLGLLQIVCGLLLAVVLDRTAVTSVGGIVLTVSGGATLALAYLSMKKGQR</sequence>
<dbReference type="RefSeq" id="WP_187742920.1">
    <property type="nucleotide sequence ID" value="NZ_CP060825.1"/>
</dbReference>